<sequence>MAEYTGEEVVRALVVSSSVVVGRVGLRASVPPLETAGVDAMPLATCQLSNHLGYPGGAGGQFFTPEMVAGVRKGLADNRLFARLRYVITGFLGKVDFASALMDLLDDASAAAPDAIVVVDPVLGDGMRLYLPSEMVDLLIRTVVPRASVITPNTTELLLLAGRSLDDGAFTNAADLVAALDTVHGLGVRTIVLTSVDPAADGAPGSVFDPARVSALVSDAATGIRTLIHVPRIDANFVGTGDLFSGLLVGWHAKLGAASTEWVEPAARAIADMQRVLTATPPGSELRLTASLDALFAADAPFPEPQRWSPS</sequence>
<dbReference type="InterPro" id="IPR004625">
    <property type="entry name" value="PyrdxlKinase"/>
</dbReference>
<dbReference type="OrthoDB" id="2104723at2759"/>
<dbReference type="GO" id="GO:0009443">
    <property type="term" value="P:pyridoxal 5'-phosphate salvage"/>
    <property type="evidence" value="ECO:0007669"/>
    <property type="project" value="InterPro"/>
</dbReference>
<dbReference type="eggNOG" id="KOG2599">
    <property type="taxonomic scope" value="Eukaryota"/>
</dbReference>
<dbReference type="Proteomes" id="UP000054408">
    <property type="component" value="Unassembled WGS sequence"/>
</dbReference>
<keyword evidence="9" id="KW-1185">Reference proteome</keyword>
<keyword evidence="6" id="KW-0067">ATP-binding</keyword>
<dbReference type="PANTHER" id="PTHR10534:SF2">
    <property type="entry name" value="PYRIDOXAL KINASE"/>
    <property type="match status" value="1"/>
</dbReference>
<evidence type="ECO:0000313" key="8">
    <source>
        <dbReference type="EMBL" id="KNC50530.1"/>
    </source>
</evidence>
<dbReference type="GO" id="GO:0005524">
    <property type="term" value="F:ATP binding"/>
    <property type="evidence" value="ECO:0007669"/>
    <property type="project" value="UniProtKB-KW"/>
</dbReference>
<dbReference type="Gene3D" id="3.40.1190.20">
    <property type="match status" value="1"/>
</dbReference>
<comment type="similarity">
    <text evidence="1">Belongs to the pyridoxine kinase family.</text>
</comment>
<dbReference type="AlphaFoldDB" id="A0A0L0DE78"/>
<evidence type="ECO:0000256" key="2">
    <source>
        <dbReference type="ARBA" id="ARBA00012104"/>
    </source>
</evidence>
<evidence type="ECO:0000256" key="4">
    <source>
        <dbReference type="ARBA" id="ARBA00022741"/>
    </source>
</evidence>
<dbReference type="GeneID" id="25560484"/>
<evidence type="ECO:0000256" key="6">
    <source>
        <dbReference type="ARBA" id="ARBA00022840"/>
    </source>
</evidence>
<dbReference type="InterPro" id="IPR029056">
    <property type="entry name" value="Ribokinase-like"/>
</dbReference>
<keyword evidence="4" id="KW-0547">Nucleotide-binding</keyword>
<dbReference type="SUPFAM" id="SSF53613">
    <property type="entry name" value="Ribokinase-like"/>
    <property type="match status" value="1"/>
</dbReference>
<dbReference type="InterPro" id="IPR013749">
    <property type="entry name" value="PM/HMP-P_kinase-1"/>
</dbReference>
<dbReference type="PANTHER" id="PTHR10534">
    <property type="entry name" value="PYRIDOXAL KINASE"/>
    <property type="match status" value="1"/>
</dbReference>
<protein>
    <recommendedName>
        <fullName evidence="2">pyridoxal kinase</fullName>
        <ecNumber evidence="2">2.7.1.35</ecNumber>
    </recommendedName>
</protein>
<evidence type="ECO:0000256" key="5">
    <source>
        <dbReference type="ARBA" id="ARBA00022777"/>
    </source>
</evidence>
<evidence type="ECO:0000256" key="3">
    <source>
        <dbReference type="ARBA" id="ARBA00022679"/>
    </source>
</evidence>
<gene>
    <name evidence="8" type="ORF">AMSG_00692</name>
</gene>
<dbReference type="STRING" id="461836.A0A0L0DE78"/>
<dbReference type="OMA" id="AWTHQHP"/>
<name>A0A0L0DE78_THETB</name>
<organism evidence="8 9">
    <name type="scientific">Thecamonas trahens ATCC 50062</name>
    <dbReference type="NCBI Taxonomy" id="461836"/>
    <lineage>
        <taxon>Eukaryota</taxon>
        <taxon>Apusozoa</taxon>
        <taxon>Apusomonadida</taxon>
        <taxon>Apusomonadidae</taxon>
        <taxon>Thecamonas</taxon>
    </lineage>
</organism>
<dbReference type="EMBL" id="GL349435">
    <property type="protein sequence ID" value="KNC50530.1"/>
    <property type="molecule type" value="Genomic_DNA"/>
</dbReference>
<reference evidence="8 9" key="1">
    <citation type="submission" date="2010-05" db="EMBL/GenBank/DDBJ databases">
        <title>The Genome Sequence of Thecamonas trahens ATCC 50062.</title>
        <authorList>
            <consortium name="The Broad Institute Genome Sequencing Platform"/>
            <person name="Russ C."/>
            <person name="Cuomo C."/>
            <person name="Shea T."/>
            <person name="Young S.K."/>
            <person name="Zeng Q."/>
            <person name="Koehrsen M."/>
            <person name="Haas B."/>
            <person name="Borodovsky M."/>
            <person name="Guigo R."/>
            <person name="Alvarado L."/>
            <person name="Berlin A."/>
            <person name="Bochicchio J."/>
            <person name="Borenstein D."/>
            <person name="Chapman S."/>
            <person name="Chen Z."/>
            <person name="Freedman E."/>
            <person name="Gellesch M."/>
            <person name="Goldberg J."/>
            <person name="Griggs A."/>
            <person name="Gujja S."/>
            <person name="Heilman E."/>
            <person name="Heiman D."/>
            <person name="Hepburn T."/>
            <person name="Howarth C."/>
            <person name="Jen D."/>
            <person name="Larson L."/>
            <person name="Mehta T."/>
            <person name="Park D."/>
            <person name="Pearson M."/>
            <person name="Roberts A."/>
            <person name="Saif S."/>
            <person name="Shenoy N."/>
            <person name="Sisk P."/>
            <person name="Stolte C."/>
            <person name="Sykes S."/>
            <person name="Thomson T."/>
            <person name="Walk T."/>
            <person name="White J."/>
            <person name="Yandava C."/>
            <person name="Burger G."/>
            <person name="Gray M.W."/>
            <person name="Holland P.W.H."/>
            <person name="King N."/>
            <person name="Lang F.B.F."/>
            <person name="Roger A.J."/>
            <person name="Ruiz-Trillo I."/>
            <person name="Lander E."/>
            <person name="Nusbaum C."/>
        </authorList>
    </citation>
    <scope>NUCLEOTIDE SEQUENCE [LARGE SCALE GENOMIC DNA]</scope>
    <source>
        <strain evidence="8 9">ATCC 50062</strain>
    </source>
</reference>
<dbReference type="Pfam" id="PF08543">
    <property type="entry name" value="Phos_pyr_kin"/>
    <property type="match status" value="1"/>
</dbReference>
<feature type="domain" description="Pyridoxamine kinase/Phosphomethylpyrimidine kinase" evidence="7">
    <location>
        <begin position="86"/>
        <end position="250"/>
    </location>
</feature>
<keyword evidence="3" id="KW-0808">Transferase</keyword>
<evidence type="ECO:0000256" key="1">
    <source>
        <dbReference type="ARBA" id="ARBA00008805"/>
    </source>
</evidence>
<dbReference type="RefSeq" id="XP_013762422.1">
    <property type="nucleotide sequence ID" value="XM_013906968.1"/>
</dbReference>
<proteinExistence type="inferred from homology"/>
<evidence type="ECO:0000313" key="9">
    <source>
        <dbReference type="Proteomes" id="UP000054408"/>
    </source>
</evidence>
<dbReference type="EC" id="2.7.1.35" evidence="2"/>
<evidence type="ECO:0000259" key="7">
    <source>
        <dbReference type="Pfam" id="PF08543"/>
    </source>
</evidence>
<keyword evidence="5 8" id="KW-0418">Kinase</keyword>
<accession>A0A0L0DE78</accession>
<dbReference type="GO" id="GO:0008478">
    <property type="term" value="F:pyridoxal kinase activity"/>
    <property type="evidence" value="ECO:0007669"/>
    <property type="project" value="UniProtKB-EC"/>
</dbReference>
<dbReference type="GO" id="GO:0005829">
    <property type="term" value="C:cytosol"/>
    <property type="evidence" value="ECO:0007669"/>
    <property type="project" value="TreeGrafter"/>
</dbReference>